<dbReference type="InterPro" id="IPR002052">
    <property type="entry name" value="DNA_methylase_N6_adenine_CS"/>
</dbReference>
<dbReference type="InterPro" id="IPR029063">
    <property type="entry name" value="SAM-dependent_MTases_sf"/>
</dbReference>
<keyword evidence="1 3" id="KW-0489">Methyltransferase</keyword>
<dbReference type="GO" id="GO:0008168">
    <property type="term" value="F:methyltransferase activity"/>
    <property type="evidence" value="ECO:0007669"/>
    <property type="project" value="UniProtKB-KW"/>
</dbReference>
<dbReference type="RefSeq" id="WP_066130060.1">
    <property type="nucleotide sequence ID" value="NZ_KQ959874.1"/>
</dbReference>
<keyword evidence="4" id="KW-1185">Reference proteome</keyword>
<dbReference type="EMBL" id="LSDB01000023">
    <property type="protein sequence ID" value="KXB58026.1"/>
    <property type="molecule type" value="Genomic_DNA"/>
</dbReference>
<dbReference type="PIRSF" id="PIRSF004553">
    <property type="entry name" value="CHP00095"/>
    <property type="match status" value="1"/>
</dbReference>
<proteinExistence type="predicted"/>
<keyword evidence="2" id="KW-0808">Transferase</keyword>
<dbReference type="Pfam" id="PF03602">
    <property type="entry name" value="Cons_hypoth95"/>
    <property type="match status" value="1"/>
</dbReference>
<dbReference type="PROSITE" id="PS00092">
    <property type="entry name" value="N6_MTASE"/>
    <property type="match status" value="1"/>
</dbReference>
<dbReference type="Gene3D" id="3.40.50.150">
    <property type="entry name" value="Vaccinia Virus protein VP39"/>
    <property type="match status" value="1"/>
</dbReference>
<dbReference type="InterPro" id="IPR004398">
    <property type="entry name" value="RNA_MeTrfase_RsmD"/>
</dbReference>
<gene>
    <name evidence="3" type="ORF">HMPREF1871_00692</name>
</gene>
<accession>A0ABR5TLV1</accession>
<evidence type="ECO:0000256" key="2">
    <source>
        <dbReference type="ARBA" id="ARBA00022679"/>
    </source>
</evidence>
<organism evidence="3 4">
    <name type="scientific">Gemelliphila asaccharolytica</name>
    <dbReference type="NCBI Taxonomy" id="502393"/>
    <lineage>
        <taxon>Bacteria</taxon>
        <taxon>Bacillati</taxon>
        <taxon>Bacillota</taxon>
        <taxon>Bacilli</taxon>
        <taxon>Bacillales</taxon>
        <taxon>Gemellaceae</taxon>
        <taxon>Gemelliphila</taxon>
    </lineage>
</organism>
<dbReference type="CDD" id="cd02440">
    <property type="entry name" value="AdoMet_MTases"/>
    <property type="match status" value="1"/>
</dbReference>
<dbReference type="Proteomes" id="UP000070467">
    <property type="component" value="Unassembled WGS sequence"/>
</dbReference>
<reference evidence="3 4" key="1">
    <citation type="submission" date="2016-01" db="EMBL/GenBank/DDBJ databases">
        <authorList>
            <person name="Mitreva M."/>
            <person name="Pepin K.H."/>
            <person name="Mihindukulasuriya K.A."/>
            <person name="Fulton R."/>
            <person name="Fronick C."/>
            <person name="O'Laughlin M."/>
            <person name="Miner T."/>
            <person name="Herter B."/>
            <person name="Rosa B.A."/>
            <person name="Cordes M."/>
            <person name="Tomlinson C."/>
            <person name="Wollam A."/>
            <person name="Palsikar V.B."/>
            <person name="Mardis E.R."/>
            <person name="Wilson R.K."/>
        </authorList>
    </citation>
    <scope>NUCLEOTIDE SEQUENCE [LARGE SCALE GENOMIC DNA]</scope>
    <source>
        <strain evidence="3 4">KA00071</strain>
    </source>
</reference>
<evidence type="ECO:0000313" key="3">
    <source>
        <dbReference type="EMBL" id="KXB58026.1"/>
    </source>
</evidence>
<dbReference type="NCBIfam" id="TIGR00095">
    <property type="entry name" value="16S rRNA (guanine(966)-N(2))-methyltransferase RsmD"/>
    <property type="match status" value="1"/>
</dbReference>
<sequence>MRVISGKYKSIKLNSLAGMTTRPTTDKVKESIFNMISCDNDNILDLFSGSGALGIEALSRGAKYVVFIDGSSAAIKVIRNNLKKCNIEDKKYSLYRNDFLRSIKIFSKKSEKFDLIFLDPPYNKNLLNISLENLIKYDICNENCKIICEYSSDEKINYKNEKLHTYKEKKYGKITVSIYVYRR</sequence>
<evidence type="ECO:0000313" key="4">
    <source>
        <dbReference type="Proteomes" id="UP000070467"/>
    </source>
</evidence>
<dbReference type="SUPFAM" id="SSF53335">
    <property type="entry name" value="S-adenosyl-L-methionine-dependent methyltransferases"/>
    <property type="match status" value="1"/>
</dbReference>
<protein>
    <submittedName>
        <fullName evidence="3">RNA methyltransferase, RsmD family</fullName>
    </submittedName>
</protein>
<evidence type="ECO:0000256" key="1">
    <source>
        <dbReference type="ARBA" id="ARBA00022603"/>
    </source>
</evidence>
<dbReference type="GO" id="GO:0032259">
    <property type="term" value="P:methylation"/>
    <property type="evidence" value="ECO:0007669"/>
    <property type="project" value="UniProtKB-KW"/>
</dbReference>
<dbReference type="PANTHER" id="PTHR43542:SF1">
    <property type="entry name" value="METHYLTRANSFERASE"/>
    <property type="match status" value="1"/>
</dbReference>
<comment type="caution">
    <text evidence="3">The sequence shown here is derived from an EMBL/GenBank/DDBJ whole genome shotgun (WGS) entry which is preliminary data.</text>
</comment>
<name>A0ABR5TLV1_9BACL</name>
<dbReference type="PANTHER" id="PTHR43542">
    <property type="entry name" value="METHYLTRANSFERASE"/>
    <property type="match status" value="1"/>
</dbReference>